<dbReference type="AlphaFoldDB" id="A0A402A4Q1"/>
<sequence>MKIAQIAPPWITIPPHNFGGTENALFHLIEEQVAQGHEVTLFATADARTSAHLISFIPASLVSEGVPWQAGMKAYYHLHKSIEYISSHQFDIVHTHLSSSGDMYLFPLLADLNTPHVTTLHSHFPFDRSIGPWVGDADAYFMEWARQVPLITISEHARRNPLPDNVIGTVHHGIQTDRYRPLTEENGDYFLWLGRFSYEKGAHLAIEAARRAGVPLVLAGIKEPHKPESVQYYKHMIEPYLDGKQIRYVGPVSHQQKVELLSQARGLLHPIVWDEPFGMVLIEAMATGCPIIATPRGATPEIVKHEQTGFLARSVDEIVDCIPRITEIDRRAVREHAEKYFSAPTMVENYVHIYKQIIASHK</sequence>
<feature type="domain" description="Glycosyl transferase family 1" evidence="1">
    <location>
        <begin position="180"/>
        <end position="327"/>
    </location>
</feature>
<feature type="domain" description="Glycosyltransferase subfamily 4-like N-terminal" evidence="2">
    <location>
        <begin position="18"/>
        <end position="178"/>
    </location>
</feature>
<dbReference type="Pfam" id="PF13439">
    <property type="entry name" value="Glyco_transf_4"/>
    <property type="match status" value="1"/>
</dbReference>
<reference evidence="4" key="1">
    <citation type="submission" date="2018-12" db="EMBL/GenBank/DDBJ databases">
        <title>Tengunoibacter tsumagoiensis gen. nov., sp. nov., Dictyobacter kobayashii sp. nov., D. alpinus sp. nov., and D. joshuensis sp. nov. and description of Dictyobacteraceae fam. nov. within the order Ktedonobacterales isolated from Tengu-no-mugimeshi.</title>
        <authorList>
            <person name="Wang C.M."/>
            <person name="Zheng Y."/>
            <person name="Sakai Y."/>
            <person name="Toyoda A."/>
            <person name="Minakuchi Y."/>
            <person name="Abe K."/>
            <person name="Yokota A."/>
            <person name="Yabe S."/>
        </authorList>
    </citation>
    <scope>NUCLEOTIDE SEQUENCE [LARGE SCALE GENOMIC DNA]</scope>
    <source>
        <strain evidence="4">Uno3</strain>
    </source>
</reference>
<evidence type="ECO:0000259" key="1">
    <source>
        <dbReference type="Pfam" id="PF00534"/>
    </source>
</evidence>
<protein>
    <submittedName>
        <fullName evidence="3">Glycosyl transferase</fullName>
    </submittedName>
</protein>
<dbReference type="InterPro" id="IPR050194">
    <property type="entry name" value="Glycosyltransferase_grp1"/>
</dbReference>
<comment type="caution">
    <text evidence="3">The sequence shown here is derived from an EMBL/GenBank/DDBJ whole genome shotgun (WGS) entry which is preliminary data.</text>
</comment>
<gene>
    <name evidence="3" type="ORF">KTT_39820</name>
</gene>
<dbReference type="PANTHER" id="PTHR45947">
    <property type="entry name" value="SULFOQUINOVOSYL TRANSFERASE SQD2"/>
    <property type="match status" value="1"/>
</dbReference>
<dbReference type="Gene3D" id="3.40.50.2000">
    <property type="entry name" value="Glycogen Phosphorylase B"/>
    <property type="match status" value="2"/>
</dbReference>
<dbReference type="InterPro" id="IPR028098">
    <property type="entry name" value="Glyco_trans_4-like_N"/>
</dbReference>
<evidence type="ECO:0000313" key="3">
    <source>
        <dbReference type="EMBL" id="GCE14123.1"/>
    </source>
</evidence>
<dbReference type="CDD" id="cd03802">
    <property type="entry name" value="GT4_AviGT4-like"/>
    <property type="match status" value="1"/>
</dbReference>
<name>A0A402A4Q1_9CHLR</name>
<organism evidence="3 4">
    <name type="scientific">Tengunoibacter tsumagoiensis</name>
    <dbReference type="NCBI Taxonomy" id="2014871"/>
    <lineage>
        <taxon>Bacteria</taxon>
        <taxon>Bacillati</taxon>
        <taxon>Chloroflexota</taxon>
        <taxon>Ktedonobacteria</taxon>
        <taxon>Ktedonobacterales</taxon>
        <taxon>Dictyobacteraceae</taxon>
        <taxon>Tengunoibacter</taxon>
    </lineage>
</organism>
<evidence type="ECO:0000313" key="4">
    <source>
        <dbReference type="Proteomes" id="UP000287352"/>
    </source>
</evidence>
<dbReference type="EMBL" id="BIFR01000001">
    <property type="protein sequence ID" value="GCE14123.1"/>
    <property type="molecule type" value="Genomic_DNA"/>
</dbReference>
<keyword evidence="3" id="KW-0808">Transferase</keyword>
<dbReference type="SUPFAM" id="SSF53756">
    <property type="entry name" value="UDP-Glycosyltransferase/glycogen phosphorylase"/>
    <property type="match status" value="1"/>
</dbReference>
<keyword evidence="4" id="KW-1185">Reference proteome</keyword>
<accession>A0A402A4Q1</accession>
<dbReference type="Proteomes" id="UP000287352">
    <property type="component" value="Unassembled WGS sequence"/>
</dbReference>
<evidence type="ECO:0000259" key="2">
    <source>
        <dbReference type="Pfam" id="PF13439"/>
    </source>
</evidence>
<dbReference type="PANTHER" id="PTHR45947:SF13">
    <property type="entry name" value="TRANSFERASE"/>
    <property type="match status" value="1"/>
</dbReference>
<proteinExistence type="predicted"/>
<dbReference type="RefSeq" id="WP_245994173.1">
    <property type="nucleotide sequence ID" value="NZ_BIFR01000001.1"/>
</dbReference>
<dbReference type="InterPro" id="IPR001296">
    <property type="entry name" value="Glyco_trans_1"/>
</dbReference>
<dbReference type="GO" id="GO:0016757">
    <property type="term" value="F:glycosyltransferase activity"/>
    <property type="evidence" value="ECO:0007669"/>
    <property type="project" value="InterPro"/>
</dbReference>
<dbReference type="Pfam" id="PF00534">
    <property type="entry name" value="Glycos_transf_1"/>
    <property type="match status" value="1"/>
</dbReference>